<dbReference type="InterPro" id="IPR003594">
    <property type="entry name" value="HATPase_dom"/>
</dbReference>
<evidence type="ECO:0000256" key="1">
    <source>
        <dbReference type="ARBA" id="ARBA00000085"/>
    </source>
</evidence>
<dbReference type="SMART" id="SM00448">
    <property type="entry name" value="REC"/>
    <property type="match status" value="1"/>
</dbReference>
<evidence type="ECO:0000256" key="5">
    <source>
        <dbReference type="SAM" id="Phobius"/>
    </source>
</evidence>
<sequence>MKVRSHIALLVSAILVPTVLFSLVVLNVLLTAERKAALRSMQELARASVNIMDREMTFAMATAQALSTSRNLNEGNFEAFYEQARASNRGRDINAALLDEHGQQIFNTVRPYGTRIGAPDAAAVARVKQVVESGKPVYSGLIKGRATGKFVVSVEYPVTIADGRRFVVDEWMFSEHLDRLLLAKDIPRSWLISVFDRQGITIARNINPEKFVGQPPRNERLKTILSGFEGISRAYTRDGVEMYGAWERSAMTGWSVGVGVPVDEIEQTAVHTVALTAAGFLTALLCAIGGAVLFGRRLIGAIDQASAAAEMLPAYQVPPVADLRVEEMNRLQMALHRAGHLLVAGETTRQQSLEEAKHARVQAEQAQKVAEDQNRAKDEFLAMLGHELRNPLAAIASGVAMLNLPNLDAGRSANVKAIIGRQTRHLTHLVDELLDAHRILNGKITLARTPLDLKAAVEACLASFEARGAASSHRLSAQLAPAMIESDPTRLEQMIANLVDNALKYTPEGGQVEVRLRTEDGNAVLEVADSGIGLSPELLAKAFDVFVQGQVVNRSKGGLGIGLAVVSALARQQGATLEAHSPGLNQGSVFTLRFPLAAALPAVEAPPAAGARTGSARVLVIEDNRDVREAMFLMLSQHGFTVQVAENGQAGIAAASTHLPQVALVDIDLPDISGFEVARTLRSLPATAGIQLFAVTGYGQAADRDKALAAGFDGHFTKPVPVEALVAAINRSSAAAAPTFG</sequence>
<dbReference type="SUPFAM" id="SSF55874">
    <property type="entry name" value="ATPase domain of HSP90 chaperone/DNA topoisomerase II/histidine kinase"/>
    <property type="match status" value="1"/>
</dbReference>
<dbReference type="Gene3D" id="3.30.565.10">
    <property type="entry name" value="Histidine kinase-like ATPase, C-terminal domain"/>
    <property type="match status" value="1"/>
</dbReference>
<dbReference type="InterPro" id="IPR001789">
    <property type="entry name" value="Sig_transdc_resp-reg_receiver"/>
</dbReference>
<feature type="transmembrane region" description="Helical" evidence="5">
    <location>
        <begin position="7"/>
        <end position="30"/>
    </location>
</feature>
<dbReference type="InterPro" id="IPR036890">
    <property type="entry name" value="HATPase_C_sf"/>
</dbReference>
<dbReference type="PROSITE" id="PS50109">
    <property type="entry name" value="HIS_KIN"/>
    <property type="match status" value="1"/>
</dbReference>
<gene>
    <name evidence="8" type="ORF">LPB04_10250</name>
</gene>
<dbReference type="PANTHER" id="PTHR43547:SF2">
    <property type="entry name" value="HYBRID SIGNAL TRANSDUCTION HISTIDINE KINASE C"/>
    <property type="match status" value="1"/>
</dbReference>
<dbReference type="SMART" id="SM00388">
    <property type="entry name" value="HisKA"/>
    <property type="match status" value="1"/>
</dbReference>
<dbReference type="Gene3D" id="1.10.287.130">
    <property type="match status" value="1"/>
</dbReference>
<dbReference type="CDD" id="cd00082">
    <property type="entry name" value="HisKA"/>
    <property type="match status" value="1"/>
</dbReference>
<dbReference type="SUPFAM" id="SSF47384">
    <property type="entry name" value="Homodimeric domain of signal transducing histidine kinase"/>
    <property type="match status" value="1"/>
</dbReference>
<dbReference type="InterPro" id="IPR036097">
    <property type="entry name" value="HisK_dim/P_sf"/>
</dbReference>
<evidence type="ECO:0000256" key="3">
    <source>
        <dbReference type="ARBA" id="ARBA00022553"/>
    </source>
</evidence>
<comment type="catalytic activity">
    <reaction evidence="1">
        <text>ATP + protein L-histidine = ADP + protein N-phospho-L-histidine.</text>
        <dbReference type="EC" id="2.7.13.3"/>
    </reaction>
</comment>
<dbReference type="SUPFAM" id="SSF52172">
    <property type="entry name" value="CheY-like"/>
    <property type="match status" value="1"/>
</dbReference>
<name>A0A7L9UBI1_9BURK</name>
<dbReference type="PROSITE" id="PS50110">
    <property type="entry name" value="RESPONSE_REGULATORY"/>
    <property type="match status" value="1"/>
</dbReference>
<dbReference type="Pfam" id="PF00072">
    <property type="entry name" value="Response_reg"/>
    <property type="match status" value="1"/>
</dbReference>
<dbReference type="EC" id="2.7.13.3" evidence="2"/>
<dbReference type="Pfam" id="PF00512">
    <property type="entry name" value="HisKA"/>
    <property type="match status" value="1"/>
</dbReference>
<dbReference type="Proteomes" id="UP000593875">
    <property type="component" value="Chromosome"/>
</dbReference>
<keyword evidence="9" id="KW-1185">Reference proteome</keyword>
<dbReference type="SMART" id="SM00387">
    <property type="entry name" value="HATPase_c"/>
    <property type="match status" value="1"/>
</dbReference>
<keyword evidence="5" id="KW-0812">Transmembrane</keyword>
<dbReference type="InterPro" id="IPR011006">
    <property type="entry name" value="CheY-like_superfamily"/>
</dbReference>
<feature type="modified residue" description="4-aspartylphosphate" evidence="4">
    <location>
        <position position="666"/>
    </location>
</feature>
<dbReference type="Gene3D" id="3.40.50.2300">
    <property type="match status" value="1"/>
</dbReference>
<keyword evidence="5" id="KW-1133">Transmembrane helix</keyword>
<accession>A0A7L9UBI1</accession>
<evidence type="ECO:0000313" key="8">
    <source>
        <dbReference type="EMBL" id="QOL51592.1"/>
    </source>
</evidence>
<dbReference type="AlphaFoldDB" id="A0A7L9UBI1"/>
<organism evidence="8 9">
    <name type="scientific">Massilia litorea</name>
    <dbReference type="NCBI Taxonomy" id="2769491"/>
    <lineage>
        <taxon>Bacteria</taxon>
        <taxon>Pseudomonadati</taxon>
        <taxon>Pseudomonadota</taxon>
        <taxon>Betaproteobacteria</taxon>
        <taxon>Burkholderiales</taxon>
        <taxon>Oxalobacteraceae</taxon>
        <taxon>Telluria group</taxon>
        <taxon>Massilia</taxon>
    </lineage>
</organism>
<dbReference type="GO" id="GO:0000155">
    <property type="term" value="F:phosphorelay sensor kinase activity"/>
    <property type="evidence" value="ECO:0007669"/>
    <property type="project" value="InterPro"/>
</dbReference>
<dbReference type="PANTHER" id="PTHR43547">
    <property type="entry name" value="TWO-COMPONENT HISTIDINE KINASE"/>
    <property type="match status" value="1"/>
</dbReference>
<dbReference type="EMBL" id="CP062941">
    <property type="protein sequence ID" value="QOL51592.1"/>
    <property type="molecule type" value="Genomic_DNA"/>
</dbReference>
<evidence type="ECO:0000259" key="7">
    <source>
        <dbReference type="PROSITE" id="PS50110"/>
    </source>
</evidence>
<dbReference type="InterPro" id="IPR003661">
    <property type="entry name" value="HisK_dim/P_dom"/>
</dbReference>
<dbReference type="InterPro" id="IPR005467">
    <property type="entry name" value="His_kinase_dom"/>
</dbReference>
<dbReference type="KEGG" id="mlir:LPB04_10250"/>
<dbReference type="CDD" id="cd18773">
    <property type="entry name" value="PDC1_HK_sensor"/>
    <property type="match status" value="1"/>
</dbReference>
<keyword evidence="5" id="KW-0472">Membrane</keyword>
<keyword evidence="3 4" id="KW-0597">Phosphoprotein</keyword>
<feature type="domain" description="Histidine kinase" evidence="6">
    <location>
        <begin position="383"/>
        <end position="598"/>
    </location>
</feature>
<dbReference type="InterPro" id="IPR004358">
    <property type="entry name" value="Sig_transdc_His_kin-like_C"/>
</dbReference>
<protein>
    <recommendedName>
        <fullName evidence="2">histidine kinase</fullName>
        <ecNumber evidence="2">2.7.13.3</ecNumber>
    </recommendedName>
</protein>
<evidence type="ECO:0000256" key="4">
    <source>
        <dbReference type="PROSITE-ProRule" id="PRU00169"/>
    </source>
</evidence>
<dbReference type="CDD" id="cd18774">
    <property type="entry name" value="PDC2_HK_sensor"/>
    <property type="match status" value="1"/>
</dbReference>
<evidence type="ECO:0000256" key="2">
    <source>
        <dbReference type="ARBA" id="ARBA00012438"/>
    </source>
</evidence>
<dbReference type="RefSeq" id="WP_193688566.1">
    <property type="nucleotide sequence ID" value="NZ_CP062941.1"/>
</dbReference>
<evidence type="ECO:0000313" key="9">
    <source>
        <dbReference type="Proteomes" id="UP000593875"/>
    </source>
</evidence>
<dbReference type="Pfam" id="PF02518">
    <property type="entry name" value="HATPase_c"/>
    <property type="match status" value="1"/>
</dbReference>
<feature type="domain" description="Response regulatory" evidence="7">
    <location>
        <begin position="617"/>
        <end position="733"/>
    </location>
</feature>
<proteinExistence type="predicted"/>
<reference evidence="8 9" key="1">
    <citation type="submission" date="2020-10" db="EMBL/GenBank/DDBJ databases">
        <title>Genome sequencing of Massilia sp. LPB0304.</title>
        <authorList>
            <person name="Kim J."/>
        </authorList>
    </citation>
    <scope>NUCLEOTIDE SEQUENCE [LARGE SCALE GENOMIC DNA]</scope>
    <source>
        <strain evidence="8 9">LPB0304</strain>
    </source>
</reference>
<dbReference type="Gene3D" id="3.30.450.20">
    <property type="entry name" value="PAS domain"/>
    <property type="match status" value="1"/>
</dbReference>
<dbReference type="PRINTS" id="PR00344">
    <property type="entry name" value="BCTRLSENSOR"/>
</dbReference>
<evidence type="ECO:0000259" key="6">
    <source>
        <dbReference type="PROSITE" id="PS50109"/>
    </source>
</evidence>